<keyword evidence="4" id="KW-1185">Reference proteome</keyword>
<proteinExistence type="predicted"/>
<evidence type="ECO:0000256" key="2">
    <source>
        <dbReference type="SAM" id="Phobius"/>
    </source>
</evidence>
<feature type="transmembrane region" description="Helical" evidence="2">
    <location>
        <begin position="190"/>
        <end position="212"/>
    </location>
</feature>
<feature type="region of interest" description="Disordered" evidence="1">
    <location>
        <begin position="372"/>
        <end position="424"/>
    </location>
</feature>
<feature type="transmembrane region" description="Helical" evidence="2">
    <location>
        <begin position="78"/>
        <end position="99"/>
    </location>
</feature>
<accession>A0A6A4HCC6</accession>
<feature type="transmembrane region" description="Helical" evidence="2">
    <location>
        <begin position="15"/>
        <end position="39"/>
    </location>
</feature>
<dbReference type="AlphaFoldDB" id="A0A6A4HCC6"/>
<protein>
    <recommendedName>
        <fullName evidence="5">G-protein coupled receptors family 1 profile domain-containing protein</fullName>
    </recommendedName>
</protein>
<feature type="region of interest" description="Disordered" evidence="1">
    <location>
        <begin position="437"/>
        <end position="460"/>
    </location>
</feature>
<dbReference type="Proteomes" id="UP000799118">
    <property type="component" value="Unassembled WGS sequence"/>
</dbReference>
<gene>
    <name evidence="3" type="ORF">BT96DRAFT_1021626</name>
</gene>
<feature type="compositionally biased region" description="Polar residues" evidence="1">
    <location>
        <begin position="343"/>
        <end position="360"/>
    </location>
</feature>
<dbReference type="EMBL" id="ML769521">
    <property type="protein sequence ID" value="KAE9395979.1"/>
    <property type="molecule type" value="Genomic_DNA"/>
</dbReference>
<dbReference type="OrthoDB" id="3251871at2759"/>
<reference evidence="3" key="1">
    <citation type="journal article" date="2019" name="Environ. Microbiol.">
        <title>Fungal ecological strategies reflected in gene transcription - a case study of two litter decomposers.</title>
        <authorList>
            <person name="Barbi F."/>
            <person name="Kohler A."/>
            <person name="Barry K."/>
            <person name="Baskaran P."/>
            <person name="Daum C."/>
            <person name="Fauchery L."/>
            <person name="Ihrmark K."/>
            <person name="Kuo A."/>
            <person name="LaButti K."/>
            <person name="Lipzen A."/>
            <person name="Morin E."/>
            <person name="Grigoriev I.V."/>
            <person name="Henrissat B."/>
            <person name="Lindahl B."/>
            <person name="Martin F."/>
        </authorList>
    </citation>
    <scope>NUCLEOTIDE SEQUENCE</scope>
    <source>
        <strain evidence="3">JB14</strain>
    </source>
</reference>
<keyword evidence="2" id="KW-1133">Transmembrane helix</keyword>
<organism evidence="3 4">
    <name type="scientific">Gymnopus androsaceus JB14</name>
    <dbReference type="NCBI Taxonomy" id="1447944"/>
    <lineage>
        <taxon>Eukaryota</taxon>
        <taxon>Fungi</taxon>
        <taxon>Dikarya</taxon>
        <taxon>Basidiomycota</taxon>
        <taxon>Agaricomycotina</taxon>
        <taxon>Agaricomycetes</taxon>
        <taxon>Agaricomycetidae</taxon>
        <taxon>Agaricales</taxon>
        <taxon>Marasmiineae</taxon>
        <taxon>Omphalotaceae</taxon>
        <taxon>Gymnopus</taxon>
    </lineage>
</organism>
<feature type="compositionally biased region" description="Basic and acidic residues" evidence="1">
    <location>
        <begin position="446"/>
        <end position="460"/>
    </location>
</feature>
<feature type="region of interest" description="Disordered" evidence="1">
    <location>
        <begin position="337"/>
        <end position="360"/>
    </location>
</feature>
<evidence type="ECO:0000313" key="3">
    <source>
        <dbReference type="EMBL" id="KAE9395979.1"/>
    </source>
</evidence>
<feature type="transmembrane region" description="Helical" evidence="2">
    <location>
        <begin position="51"/>
        <end position="72"/>
    </location>
</feature>
<evidence type="ECO:0000313" key="4">
    <source>
        <dbReference type="Proteomes" id="UP000799118"/>
    </source>
</evidence>
<sequence length="460" mass="50993">MGFVFTSEDNHVSNMLWAVTSGVGSGICFLVLSIIAISMLHPASKHQLDRVSFRIMIYALLANMIFGIASTINALQTAGGFSCAFFMWLLMVLFIRVVFRIALNGLLSQLTLELSTFFLFCIALNLQCVGASTWREWTDDGEILRVLAALAITIPPYASRQYGWDPLNEACWYTSDMTSVRLRWQVGTQVFWSLSCALGEIVMFFTVLTYMLRHQVLHGKAVRSRSRSIGTRSRAASISTTTNGKVPQTMGHAQMYQSVIARISLYPLASLIINTLTVASDLYQTTSNGVKTETDYRILLLNDFCYGGRPLVYALLAATDPSLVRALQSLWRHVRGRKDDTTGDSSGPATTSARGGTSHGQITVHIELNEVRRLDDGTEVGSPPAPNPIALKRMPGESTTDSIHEDSELKNEDSDDSLPGGDSRAARLEHLQRAQIGRAMELRQGTIERKQERKEFKKQI</sequence>
<keyword evidence="2" id="KW-0812">Transmembrane</keyword>
<keyword evidence="2" id="KW-0472">Membrane</keyword>
<evidence type="ECO:0000256" key="1">
    <source>
        <dbReference type="SAM" id="MobiDB-lite"/>
    </source>
</evidence>
<feature type="compositionally biased region" description="Basic and acidic residues" evidence="1">
    <location>
        <begin position="402"/>
        <end position="412"/>
    </location>
</feature>
<name>A0A6A4HCC6_9AGAR</name>
<evidence type="ECO:0008006" key="5">
    <source>
        <dbReference type="Google" id="ProtNLM"/>
    </source>
</evidence>